<dbReference type="InterPro" id="IPR008482">
    <property type="entry name" value="DUF763"/>
</dbReference>
<keyword evidence="2" id="KW-1185">Reference proteome</keyword>
<sequence>MARRVGVANLPLHGGRAPGWLFNRMVRLARAICLLIVEDYGPEEFLRRLADPFWFQALGCVLGFDWHSSGVTTTVCGALKLALKDIGPEVGIFVCGGKGATSRKTPAEIVAVCEKEALPQSFVSLVQASRLSAKVDNTALQDGYTLYHHSFFFTRSGLWAVVQQGMNETAGFARRYHWLAEKVRDFVCEPHAAICAQEVARPLNLVASESALAREVITALAREHPEANLRTLLGLKRLDLPARHGIKASDLLPRGMEKILIRTYEAQPQSFEGLLSIKGLGPKALRALALTAEVVHGVPVSRRDPARYAFAHGGKDGHPFPVDRQAYDQTTAFLEDVLARARLGDRDRLSAIRRLSQWRLFPS</sequence>
<accession>A0A6G7PZ40</accession>
<dbReference type="KEGG" id="tav:G4V39_11105"/>
<name>A0A6G7PZ40_9BACT</name>
<gene>
    <name evidence="1" type="ORF">G4V39_11105</name>
</gene>
<dbReference type="Proteomes" id="UP000502179">
    <property type="component" value="Chromosome"/>
</dbReference>
<dbReference type="Pfam" id="PF05559">
    <property type="entry name" value="DUF763"/>
    <property type="match status" value="1"/>
</dbReference>
<evidence type="ECO:0000313" key="1">
    <source>
        <dbReference type="EMBL" id="QIJ72791.1"/>
    </source>
</evidence>
<reference evidence="1 2" key="1">
    <citation type="submission" date="2020-02" db="EMBL/GenBank/DDBJ databases">
        <title>Genome analysis of Thermosulfuriphilus ammonigenes ST65T, an anaerobic thermophilic chemolithoautotrophic bacterium isolated from a deep-sea hydrothermal vent.</title>
        <authorList>
            <person name="Slobodkina G."/>
            <person name="Allioux M."/>
            <person name="Merkel A."/>
            <person name="Alain K."/>
            <person name="Jebbar M."/>
            <person name="Slobodkin A."/>
        </authorList>
    </citation>
    <scope>NUCLEOTIDE SEQUENCE [LARGE SCALE GENOMIC DNA]</scope>
    <source>
        <strain evidence="1 2">ST65</strain>
    </source>
</reference>
<organism evidence="1 2">
    <name type="scientific">Thermosulfuriphilus ammonigenes</name>
    <dbReference type="NCBI Taxonomy" id="1936021"/>
    <lineage>
        <taxon>Bacteria</taxon>
        <taxon>Pseudomonadati</taxon>
        <taxon>Thermodesulfobacteriota</taxon>
        <taxon>Thermodesulfobacteria</taxon>
        <taxon>Thermodesulfobacteriales</taxon>
        <taxon>Thermodesulfobacteriaceae</taxon>
        <taxon>Thermosulfuriphilus</taxon>
    </lineage>
</organism>
<protein>
    <submittedName>
        <fullName evidence="1">DUF763 domain-containing protein</fullName>
    </submittedName>
</protein>
<dbReference type="RefSeq" id="WP_166033006.1">
    <property type="nucleotide sequence ID" value="NZ_CP048877.1"/>
</dbReference>
<evidence type="ECO:0000313" key="2">
    <source>
        <dbReference type="Proteomes" id="UP000502179"/>
    </source>
</evidence>
<proteinExistence type="predicted"/>
<dbReference type="AlphaFoldDB" id="A0A6G7PZ40"/>
<dbReference type="PANTHER" id="PTHR38597">
    <property type="entry name" value="BLL3834 PROTEIN"/>
    <property type="match status" value="1"/>
</dbReference>
<dbReference type="PANTHER" id="PTHR38597:SF1">
    <property type="entry name" value="BLL3834 PROTEIN"/>
    <property type="match status" value="1"/>
</dbReference>
<dbReference type="EMBL" id="CP048877">
    <property type="protein sequence ID" value="QIJ72791.1"/>
    <property type="molecule type" value="Genomic_DNA"/>
</dbReference>